<accession>A0ABV8Z931</accession>
<dbReference type="Proteomes" id="UP001596012">
    <property type="component" value="Unassembled WGS sequence"/>
</dbReference>
<dbReference type="PANTHER" id="PTHR33744">
    <property type="entry name" value="CARBOHYDRATE DIACID REGULATOR"/>
    <property type="match status" value="1"/>
</dbReference>
<evidence type="ECO:0000313" key="3">
    <source>
        <dbReference type="Proteomes" id="UP001596012"/>
    </source>
</evidence>
<dbReference type="EMBL" id="JBHSFG010000129">
    <property type="protein sequence ID" value="MFC4472829.1"/>
    <property type="molecule type" value="Genomic_DNA"/>
</dbReference>
<sequence>MKALLLRLSELDADAGNAVRVIAFFDALIRDRAEPDTVARAAARLAERPVGVNAPGSAVLLRFAPDGTSLDPGARPVRVATHDLGGGGCVWLEQAGGPLPLDAIVLERLAIAVAGALGHRALPAPELGDPALLELVLSRTAGDAERSRALHLLGLAPARPVRLLAVDSDDAGVAEWAKSTFSSCGGVGNGTRTAALGEAYAVLTTEDARADRQAPPPGARVGVGTQVPAAQAWRSWQTARTALRFAGRSLLPYTDATAHLIGAPVCWWDALGGFALLAEHLPAAALAENADVAALQRLAAEPQGTALLTALHAFCAADSLRRAAVDLHLHRSSVADRLSRAQAALGFPLTTPEGRARLTLALVLRRLIAAAEPEKNQTPGR</sequence>
<keyword evidence="3" id="KW-1185">Reference proteome</keyword>
<dbReference type="Gene3D" id="1.10.10.2840">
    <property type="entry name" value="PucR C-terminal helix-turn-helix domain"/>
    <property type="match status" value="1"/>
</dbReference>
<protein>
    <submittedName>
        <fullName evidence="2">PucR family transcriptional regulator</fullName>
    </submittedName>
</protein>
<gene>
    <name evidence="2" type="ORF">ACFPH6_51690</name>
</gene>
<dbReference type="RefSeq" id="WP_386357297.1">
    <property type="nucleotide sequence ID" value="NZ_JBHSFG010000129.1"/>
</dbReference>
<reference evidence="3" key="1">
    <citation type="journal article" date="2019" name="Int. J. Syst. Evol. Microbiol.">
        <title>The Global Catalogue of Microorganisms (GCM) 10K type strain sequencing project: providing services to taxonomists for standard genome sequencing and annotation.</title>
        <authorList>
            <consortium name="The Broad Institute Genomics Platform"/>
            <consortium name="The Broad Institute Genome Sequencing Center for Infectious Disease"/>
            <person name="Wu L."/>
            <person name="Ma J."/>
        </authorList>
    </citation>
    <scope>NUCLEOTIDE SEQUENCE [LARGE SCALE GENOMIC DNA]</scope>
    <source>
        <strain evidence="3">DT43</strain>
    </source>
</reference>
<feature type="domain" description="PucR C-terminal helix-turn-helix" evidence="1">
    <location>
        <begin position="307"/>
        <end position="363"/>
    </location>
</feature>
<name>A0ABV8Z931_9ACTN</name>
<evidence type="ECO:0000313" key="2">
    <source>
        <dbReference type="EMBL" id="MFC4472829.1"/>
    </source>
</evidence>
<dbReference type="InterPro" id="IPR042070">
    <property type="entry name" value="PucR_C-HTH_sf"/>
</dbReference>
<evidence type="ECO:0000259" key="1">
    <source>
        <dbReference type="Pfam" id="PF13556"/>
    </source>
</evidence>
<dbReference type="InterPro" id="IPR051448">
    <property type="entry name" value="CdaR-like_regulators"/>
</dbReference>
<organism evidence="2 3">
    <name type="scientific">Streptomyces xiangluensis</name>
    <dbReference type="NCBI Taxonomy" id="2665720"/>
    <lineage>
        <taxon>Bacteria</taxon>
        <taxon>Bacillati</taxon>
        <taxon>Actinomycetota</taxon>
        <taxon>Actinomycetes</taxon>
        <taxon>Kitasatosporales</taxon>
        <taxon>Streptomycetaceae</taxon>
        <taxon>Streptomyces</taxon>
    </lineage>
</organism>
<dbReference type="Pfam" id="PF13556">
    <property type="entry name" value="HTH_30"/>
    <property type="match status" value="1"/>
</dbReference>
<proteinExistence type="predicted"/>
<comment type="caution">
    <text evidence="2">The sequence shown here is derived from an EMBL/GenBank/DDBJ whole genome shotgun (WGS) entry which is preliminary data.</text>
</comment>
<dbReference type="InterPro" id="IPR025736">
    <property type="entry name" value="PucR_C-HTH_dom"/>
</dbReference>
<dbReference type="PANTHER" id="PTHR33744:SF1">
    <property type="entry name" value="DNA-BINDING TRANSCRIPTIONAL ACTIVATOR ADER"/>
    <property type="match status" value="1"/>
</dbReference>